<sequence length="108" mass="12949">MFYDKMCRMVFGVVSFLFFTFIASNISAFRNVFFLFGGYLFIYFTIFSFIGLFAENIFSFHQFHNKKIHRQPVKYFMENKHDVVYSYKVILNVGFVIILFLVIKSEIL</sequence>
<protein>
    <recommendedName>
        <fullName evidence="3">DUF3899 domain-containing protein</fullName>
    </recommendedName>
</protein>
<keyword evidence="1" id="KW-0812">Transmembrane</keyword>
<dbReference type="AlphaFoldDB" id="A0A5T8BHN7"/>
<accession>A0A5T8BHN7</accession>
<feature type="transmembrane region" description="Helical" evidence="1">
    <location>
        <begin position="38"/>
        <end position="63"/>
    </location>
</feature>
<gene>
    <name evidence="2" type="ORF">DSA09_26070</name>
</gene>
<name>A0A5T8BHN7_SALER</name>
<evidence type="ECO:0008006" key="3">
    <source>
        <dbReference type="Google" id="ProtNLM"/>
    </source>
</evidence>
<keyword evidence="1" id="KW-1133">Transmembrane helix</keyword>
<reference evidence="2" key="1">
    <citation type="submission" date="2018-07" db="EMBL/GenBank/DDBJ databases">
        <authorList>
            <consortium name="PulseNet: The National Subtyping Network for Foodborne Disease Surveillance"/>
            <person name="Tarr C.L."/>
            <person name="Trees E."/>
            <person name="Katz L.S."/>
            <person name="Carleton-Romer H.A."/>
            <person name="Stroika S."/>
            <person name="Kucerova Z."/>
            <person name="Roache K.F."/>
            <person name="Sabol A.L."/>
            <person name="Besser J."/>
            <person name="Gerner-Smidt P."/>
        </authorList>
    </citation>
    <scope>NUCLEOTIDE SEQUENCE</scope>
    <source>
        <strain evidence="2">PNUSAS044948</strain>
    </source>
</reference>
<evidence type="ECO:0000313" key="2">
    <source>
        <dbReference type="EMBL" id="EBN4403430.1"/>
    </source>
</evidence>
<comment type="caution">
    <text evidence="2">The sequence shown here is derived from an EMBL/GenBank/DDBJ whole genome shotgun (WGS) entry which is preliminary data.</text>
</comment>
<keyword evidence="1" id="KW-0472">Membrane</keyword>
<dbReference type="EMBL" id="AAGFSO010000047">
    <property type="protein sequence ID" value="EBN4403430.1"/>
    <property type="molecule type" value="Genomic_DNA"/>
</dbReference>
<organism evidence="2">
    <name type="scientific">Salmonella enterica</name>
    <name type="common">Salmonella choleraesuis</name>
    <dbReference type="NCBI Taxonomy" id="28901"/>
    <lineage>
        <taxon>Bacteria</taxon>
        <taxon>Pseudomonadati</taxon>
        <taxon>Pseudomonadota</taxon>
        <taxon>Gammaproteobacteria</taxon>
        <taxon>Enterobacterales</taxon>
        <taxon>Enterobacteriaceae</taxon>
        <taxon>Salmonella</taxon>
    </lineage>
</organism>
<proteinExistence type="predicted"/>
<feature type="transmembrane region" description="Helical" evidence="1">
    <location>
        <begin position="84"/>
        <end position="103"/>
    </location>
</feature>
<evidence type="ECO:0000256" key="1">
    <source>
        <dbReference type="SAM" id="Phobius"/>
    </source>
</evidence>